<dbReference type="SUPFAM" id="SSF52047">
    <property type="entry name" value="RNI-like"/>
    <property type="match status" value="1"/>
</dbReference>
<evidence type="ECO:0000313" key="1">
    <source>
        <dbReference type="EMBL" id="EJK59178.1"/>
    </source>
</evidence>
<dbReference type="EMBL" id="AGNL01023440">
    <property type="protein sequence ID" value="EJK59178.1"/>
    <property type="molecule type" value="Genomic_DNA"/>
</dbReference>
<accession>K0RZH3</accession>
<dbReference type="InterPro" id="IPR032675">
    <property type="entry name" value="LRR_dom_sf"/>
</dbReference>
<dbReference type="AlphaFoldDB" id="K0RZH3"/>
<sequence length="419" mass="46932">MESGPCAILLLPGETLDHVLSYTLPQKERHLLEHLCVLRGVCRRFGIFARSAAPTRLYLHDFNYYRALSRESKSGDKRAKVLQALLRHGWMRENLEEFHVNWSSVLKKNYSVCHTIRGLLRDLLSLSGVFPSLTWLDINIQCDHICGYQGIDGALLQHMPAAMPSLERLCLVGCFRFDEEEAEEDMITPGQWTNFFRQLNQPLQSLSLGDAMMGDEHVEAFMPVVGRDLKRLELVNCWTPDIEGEEGFPLGDDSAIAVANNCANLVSFSFAESAITTAALRRVLSANTGIRKLDLSWNRSLRPDAVEVIAQYLTRLTELRNYWSGGDTFWLNSESLKTLCDLLARNNGGDMPVSLLGLQTNEEGLGQGVVYAIHKGLKVVEIGSDSSLQEELENSGTTVEIREPAYPFYIDGSQVNECC</sequence>
<evidence type="ECO:0008006" key="3">
    <source>
        <dbReference type="Google" id="ProtNLM"/>
    </source>
</evidence>
<dbReference type="Gene3D" id="3.80.10.10">
    <property type="entry name" value="Ribonuclease Inhibitor"/>
    <property type="match status" value="1"/>
</dbReference>
<reference evidence="1 2" key="1">
    <citation type="journal article" date="2012" name="Genome Biol.">
        <title>Genome and low-iron response of an oceanic diatom adapted to chronic iron limitation.</title>
        <authorList>
            <person name="Lommer M."/>
            <person name="Specht M."/>
            <person name="Roy A.S."/>
            <person name="Kraemer L."/>
            <person name="Andreson R."/>
            <person name="Gutowska M.A."/>
            <person name="Wolf J."/>
            <person name="Bergner S.V."/>
            <person name="Schilhabel M.B."/>
            <person name="Klostermeier U.C."/>
            <person name="Beiko R.G."/>
            <person name="Rosenstiel P."/>
            <person name="Hippler M."/>
            <person name="Laroche J."/>
        </authorList>
    </citation>
    <scope>NUCLEOTIDE SEQUENCE [LARGE SCALE GENOMIC DNA]</scope>
    <source>
        <strain evidence="1 2">CCMP1005</strain>
    </source>
</reference>
<protein>
    <recommendedName>
        <fullName evidence="3">F-box domain-containing protein</fullName>
    </recommendedName>
</protein>
<dbReference type="Proteomes" id="UP000266841">
    <property type="component" value="Unassembled WGS sequence"/>
</dbReference>
<keyword evidence="2" id="KW-1185">Reference proteome</keyword>
<gene>
    <name evidence="1" type="ORF">THAOC_20636</name>
</gene>
<dbReference type="eggNOG" id="ENOG502T98S">
    <property type="taxonomic scope" value="Eukaryota"/>
</dbReference>
<organism evidence="1 2">
    <name type="scientific">Thalassiosira oceanica</name>
    <name type="common">Marine diatom</name>
    <dbReference type="NCBI Taxonomy" id="159749"/>
    <lineage>
        <taxon>Eukaryota</taxon>
        <taxon>Sar</taxon>
        <taxon>Stramenopiles</taxon>
        <taxon>Ochrophyta</taxon>
        <taxon>Bacillariophyta</taxon>
        <taxon>Coscinodiscophyceae</taxon>
        <taxon>Thalassiosirophycidae</taxon>
        <taxon>Thalassiosirales</taxon>
        <taxon>Thalassiosiraceae</taxon>
        <taxon>Thalassiosira</taxon>
    </lineage>
</organism>
<name>K0RZH3_THAOC</name>
<proteinExistence type="predicted"/>
<evidence type="ECO:0000313" key="2">
    <source>
        <dbReference type="Proteomes" id="UP000266841"/>
    </source>
</evidence>
<comment type="caution">
    <text evidence="1">The sequence shown here is derived from an EMBL/GenBank/DDBJ whole genome shotgun (WGS) entry which is preliminary data.</text>
</comment>